<dbReference type="Gene3D" id="2.40.128.110">
    <property type="entry name" value="Lipid/polyisoprenoid-binding, YceI-like"/>
    <property type="match status" value="1"/>
</dbReference>
<gene>
    <name evidence="7" type="primary">fabG_7</name>
    <name evidence="7" type="ORF">jaqu_20000</name>
</gene>
<dbReference type="EMBL" id="JYFE01000037">
    <property type="protein sequence ID" value="KIT16248.1"/>
    <property type="molecule type" value="Genomic_DNA"/>
</dbReference>
<evidence type="ECO:0000256" key="1">
    <source>
        <dbReference type="ARBA" id="ARBA00006484"/>
    </source>
</evidence>
<dbReference type="InterPro" id="IPR036761">
    <property type="entry name" value="TTHA0802/YceI-like_sf"/>
</dbReference>
<proteinExistence type="inferred from homology"/>
<dbReference type="SMART" id="SM00867">
    <property type="entry name" value="YceI"/>
    <property type="match status" value="1"/>
</dbReference>
<dbReference type="InterPro" id="IPR020904">
    <property type="entry name" value="Sc_DH/Rdtase_CS"/>
</dbReference>
<dbReference type="SUPFAM" id="SSF51735">
    <property type="entry name" value="NAD(P)-binding Rossmann-fold domains"/>
    <property type="match status" value="1"/>
</dbReference>
<dbReference type="PANTHER" id="PTHR44196">
    <property type="entry name" value="DEHYDROGENASE/REDUCTASE SDR FAMILY MEMBER 7B"/>
    <property type="match status" value="1"/>
</dbReference>
<comment type="similarity">
    <text evidence="1 3">Belongs to the short-chain dehydrogenases/reductases (SDR) family.</text>
</comment>
<evidence type="ECO:0000313" key="7">
    <source>
        <dbReference type="EMBL" id="KIT16248.1"/>
    </source>
</evidence>
<dbReference type="GO" id="GO:0004316">
    <property type="term" value="F:3-oxoacyl-[acyl-carrier-protein] reductase (NADPH) activity"/>
    <property type="evidence" value="ECO:0007669"/>
    <property type="project" value="UniProtKB-EC"/>
</dbReference>
<dbReference type="PROSITE" id="PS00061">
    <property type="entry name" value="ADH_SHORT"/>
    <property type="match status" value="1"/>
</dbReference>
<dbReference type="InterPro" id="IPR002347">
    <property type="entry name" value="SDR_fam"/>
</dbReference>
<dbReference type="PANTHER" id="PTHR44196:SF1">
    <property type="entry name" value="DEHYDROGENASE_REDUCTASE SDR FAMILY MEMBER 7B"/>
    <property type="match status" value="1"/>
</dbReference>
<dbReference type="SUPFAM" id="SSF101874">
    <property type="entry name" value="YceI-like"/>
    <property type="match status" value="1"/>
</dbReference>
<feature type="chain" id="PRO_5002240217" evidence="4">
    <location>
        <begin position="21"/>
        <end position="494"/>
    </location>
</feature>
<comment type="caution">
    <text evidence="7">The sequence shown here is derived from an EMBL/GenBank/DDBJ whole genome shotgun (WGS) entry which is preliminary data.</text>
</comment>
<dbReference type="InterPro" id="IPR057326">
    <property type="entry name" value="KR_dom"/>
</dbReference>
<dbReference type="RefSeq" id="WP_161793854.1">
    <property type="nucleotide sequence ID" value="NZ_FZPF01000006.1"/>
</dbReference>
<dbReference type="SMART" id="SM00822">
    <property type="entry name" value="PKS_KR"/>
    <property type="match status" value="1"/>
</dbReference>
<dbReference type="GO" id="GO:0016020">
    <property type="term" value="C:membrane"/>
    <property type="evidence" value="ECO:0007669"/>
    <property type="project" value="TreeGrafter"/>
</dbReference>
<keyword evidence="4" id="KW-0732">Signal</keyword>
<dbReference type="Proteomes" id="UP000032232">
    <property type="component" value="Unassembled WGS sequence"/>
</dbReference>
<feature type="domain" description="Ketoreductase" evidence="5">
    <location>
        <begin position="249"/>
        <end position="426"/>
    </location>
</feature>
<feature type="signal peptide" evidence="4">
    <location>
        <begin position="1"/>
        <end position="20"/>
    </location>
</feature>
<keyword evidence="8" id="KW-1185">Reference proteome</keyword>
<reference evidence="7 8" key="1">
    <citation type="submission" date="2015-02" db="EMBL/GenBank/DDBJ databases">
        <title>Genome Sequence of Jannaschia aquimarina DSM28248, a member of the Roseobacter clade.</title>
        <authorList>
            <person name="Voget S."/>
            <person name="Daniel R."/>
        </authorList>
    </citation>
    <scope>NUCLEOTIDE SEQUENCE [LARGE SCALE GENOMIC DNA]</scope>
    <source>
        <strain evidence="7 8">GSW-M26</strain>
    </source>
</reference>
<dbReference type="PRINTS" id="PR00080">
    <property type="entry name" value="SDRFAMILY"/>
</dbReference>
<dbReference type="FunFam" id="3.40.50.720:FF:000084">
    <property type="entry name" value="Short-chain dehydrogenase reductase"/>
    <property type="match status" value="1"/>
</dbReference>
<dbReference type="Pfam" id="PF04264">
    <property type="entry name" value="YceI"/>
    <property type="match status" value="1"/>
</dbReference>
<dbReference type="STRING" id="935700.jaqu_20000"/>
<evidence type="ECO:0000256" key="3">
    <source>
        <dbReference type="RuleBase" id="RU000363"/>
    </source>
</evidence>
<evidence type="ECO:0000259" key="6">
    <source>
        <dbReference type="SMART" id="SM00867"/>
    </source>
</evidence>
<dbReference type="InterPro" id="IPR036291">
    <property type="entry name" value="NAD(P)-bd_dom_sf"/>
</dbReference>
<name>A0A0D1D8K7_9RHOB</name>
<dbReference type="Gene3D" id="3.40.50.720">
    <property type="entry name" value="NAD(P)-binding Rossmann-like Domain"/>
    <property type="match status" value="1"/>
</dbReference>
<sequence>MMKTTMAACIALACAAPALAEPTEWTLDLGHAHIGWEIDHMNMANTVGRFNSFDGTFLIDEAEPANSRITFTIDASSIDSNHTGRDDHLRNPDYLNVEAHPQIDFVSTEVQMLTPTTGKLRGDLTMLGVTAPVELDFEMVNRRTYPDFIPNYDEVEVVGFHATGEIARLDHGMDFIAFVGSPTGFVVTLDARFDLVRCDGVPETNVPCHWGRVAELGAAAGNRTTDIGTGRRPVHPHLTIGKTMDLEGKTVIVTGASRGIGEASARHLASLGANVVLAARSGDAVTKIAVEIGPNAIGVACDVSDWDQAAATVAQAVDTFGAVDLLVNNAGLIDPIARIEDADPGAWGRVVDVNVKGAFHMLRAVVPPMIAGGSGLIVNISSGAATSALEGWSHYCATKAALLSLTRCAHKELAPKGVNVIGLSPGTVATDMQRSIRDSGINPVSQLAWERHIPAEWVARAIAWLTTDAARAFDGADFSLKTDEGREAVGLPTA</sequence>
<evidence type="ECO:0000259" key="5">
    <source>
        <dbReference type="SMART" id="SM00822"/>
    </source>
</evidence>
<dbReference type="PATRIC" id="fig|935700.4.peg.2067"/>
<evidence type="ECO:0000256" key="2">
    <source>
        <dbReference type="ARBA" id="ARBA00023002"/>
    </source>
</evidence>
<accession>A0A0D1D8K7</accession>
<dbReference type="PRINTS" id="PR00081">
    <property type="entry name" value="GDHRDH"/>
</dbReference>
<dbReference type="InterPro" id="IPR007372">
    <property type="entry name" value="Lipid/polyisoprenoid-bd_YceI"/>
</dbReference>
<protein>
    <submittedName>
        <fullName evidence="7">FabG_7 protein</fullName>
        <ecNumber evidence="7">1.1.1.100</ecNumber>
    </submittedName>
</protein>
<keyword evidence="2 7" id="KW-0560">Oxidoreductase</keyword>
<evidence type="ECO:0000313" key="8">
    <source>
        <dbReference type="Proteomes" id="UP000032232"/>
    </source>
</evidence>
<dbReference type="CDD" id="cd05233">
    <property type="entry name" value="SDR_c"/>
    <property type="match status" value="1"/>
</dbReference>
<dbReference type="Pfam" id="PF00106">
    <property type="entry name" value="adh_short"/>
    <property type="match status" value="1"/>
</dbReference>
<feature type="domain" description="Lipid/polyisoprenoid-binding YceI-like" evidence="6">
    <location>
        <begin position="24"/>
        <end position="196"/>
    </location>
</feature>
<organism evidence="7 8">
    <name type="scientific">Jannaschia aquimarina</name>
    <dbReference type="NCBI Taxonomy" id="935700"/>
    <lineage>
        <taxon>Bacteria</taxon>
        <taxon>Pseudomonadati</taxon>
        <taxon>Pseudomonadota</taxon>
        <taxon>Alphaproteobacteria</taxon>
        <taxon>Rhodobacterales</taxon>
        <taxon>Roseobacteraceae</taxon>
        <taxon>Jannaschia</taxon>
    </lineage>
</organism>
<dbReference type="EC" id="1.1.1.100" evidence="7"/>
<evidence type="ECO:0000256" key="4">
    <source>
        <dbReference type="SAM" id="SignalP"/>
    </source>
</evidence>
<dbReference type="AlphaFoldDB" id="A0A0D1D8K7"/>